<keyword evidence="2" id="KW-1185">Reference proteome</keyword>
<dbReference type="Proteomes" id="UP000289708">
    <property type="component" value="Unassembled WGS sequence"/>
</dbReference>
<proteinExistence type="predicted"/>
<organism evidence="1 2">
    <name type="scientific">Hansschlegelia zhihuaiae</name>
    <dbReference type="NCBI Taxonomy" id="405005"/>
    <lineage>
        <taxon>Bacteria</taxon>
        <taxon>Pseudomonadati</taxon>
        <taxon>Pseudomonadota</taxon>
        <taxon>Alphaproteobacteria</taxon>
        <taxon>Hyphomicrobiales</taxon>
        <taxon>Methylopilaceae</taxon>
        <taxon>Hansschlegelia</taxon>
    </lineage>
</organism>
<dbReference type="GO" id="GO:0016787">
    <property type="term" value="F:hydrolase activity"/>
    <property type="evidence" value="ECO:0007669"/>
    <property type="project" value="UniProtKB-KW"/>
</dbReference>
<reference evidence="1 2" key="1">
    <citation type="submission" date="2018-12" db="EMBL/GenBank/DDBJ databases">
        <title>bacterium Hansschlegelia zhihuaiae S113.</title>
        <authorList>
            <person name="He J."/>
        </authorList>
    </citation>
    <scope>NUCLEOTIDE SEQUENCE [LARGE SCALE GENOMIC DNA]</scope>
    <source>
        <strain evidence="1 2">S 113</strain>
    </source>
</reference>
<dbReference type="SUPFAM" id="SSF53474">
    <property type="entry name" value="alpha/beta-Hydrolases"/>
    <property type="match status" value="1"/>
</dbReference>
<dbReference type="Gene3D" id="3.40.50.1820">
    <property type="entry name" value="alpha/beta hydrolase"/>
    <property type="match status" value="1"/>
</dbReference>
<dbReference type="PANTHER" id="PTHR43194:SF2">
    <property type="entry name" value="PEROXISOMAL MEMBRANE PROTEIN LPX1"/>
    <property type="match status" value="1"/>
</dbReference>
<evidence type="ECO:0000313" key="2">
    <source>
        <dbReference type="Proteomes" id="UP000289708"/>
    </source>
</evidence>
<dbReference type="InterPro" id="IPR029058">
    <property type="entry name" value="AB_hydrolase_fold"/>
</dbReference>
<dbReference type="OrthoDB" id="7820973at2"/>
<sequence>MIRKDVKGPRESTNKIKLAAAIAGTLLAANISGALAEAKKMPDLTLRTMGHFFAGGKIMKRKSSDLLAPGLPPLNTMKNLVGQAYVEYLIPKELRAGAAPIIFAHSGLNGMVWQTTVDGREGWDKYFARRGFPVYVIDPPGTGRAGFVVDAINKAATGKGDPLANSPFFLQTSFAWRWYDVGPKFGELGDGHNFGNQMATDKEARRQFLGQLIPGGPSGGDVHESFIAAMERIKEEYGPVIYVGWSGGAVLGNELMMQRPDLFKAVVSVEAANCTTLPLNSTDFDSPQPQKPVDPKLVSVYADTKVPLLNLNSEAGHGIWSGHGKEHCRPLVWAIKAKGGKASNAFLPDFDIHGNSHQMMSERNSDEVAGVILNWIEDKVLDTSRGSSQFDAD</sequence>
<dbReference type="InterPro" id="IPR050228">
    <property type="entry name" value="Carboxylesterase_BioH"/>
</dbReference>
<comment type="caution">
    <text evidence="1">The sequence shown here is derived from an EMBL/GenBank/DDBJ whole genome shotgun (WGS) entry which is preliminary data.</text>
</comment>
<dbReference type="RefSeq" id="WP_128778798.1">
    <property type="nucleotide sequence ID" value="NZ_RYFI01000019.1"/>
</dbReference>
<name>A0A4Q0M9S1_9HYPH</name>
<dbReference type="AlphaFoldDB" id="A0A4Q0M9S1"/>
<dbReference type="EMBL" id="RYFI01000019">
    <property type="protein sequence ID" value="RXF69968.1"/>
    <property type="molecule type" value="Genomic_DNA"/>
</dbReference>
<keyword evidence="1" id="KW-0378">Hydrolase</keyword>
<evidence type="ECO:0000313" key="1">
    <source>
        <dbReference type="EMBL" id="RXF69968.1"/>
    </source>
</evidence>
<dbReference type="PANTHER" id="PTHR43194">
    <property type="entry name" value="HYDROLASE ALPHA/BETA FOLD FAMILY"/>
    <property type="match status" value="1"/>
</dbReference>
<protein>
    <submittedName>
        <fullName evidence="1">Alpha/beta fold hydrolase</fullName>
    </submittedName>
</protein>
<gene>
    <name evidence="1" type="ORF">EK403_17740</name>
</gene>
<accession>A0A4Q0M9S1</accession>